<evidence type="ECO:0000313" key="2">
    <source>
        <dbReference type="EMBL" id="CAG9327497.1"/>
    </source>
</evidence>
<accession>A0AAU9K2S6</accession>
<gene>
    <name evidence="2" type="ORF">BSTOLATCC_MIC43532</name>
</gene>
<evidence type="ECO:0000313" key="3">
    <source>
        <dbReference type="Proteomes" id="UP001162131"/>
    </source>
</evidence>
<dbReference type="EMBL" id="CAJZBQ010000043">
    <property type="protein sequence ID" value="CAG9327497.1"/>
    <property type="molecule type" value="Genomic_DNA"/>
</dbReference>
<dbReference type="AlphaFoldDB" id="A0AAU9K2S6"/>
<sequence length="196" mass="22593">MINNENLQAPFNVGPPDGPLPVLNRYLLDPLHKKQKHNWNERPDLGAIKQRKIPKSSRSTTDLIKKGRILGENFFIEELKEKERIIKEQANEIDRLQRENFSLKQRLNGDSQKKPLKADRNIFDYLDTLQKETNKLAQETEEMFLKLSFGTDFKPKSDSKAGEDSIEGFSTKSKLKHSFISSGNESLQSSEDSKQF</sequence>
<dbReference type="Proteomes" id="UP001162131">
    <property type="component" value="Unassembled WGS sequence"/>
</dbReference>
<keyword evidence="1" id="KW-0175">Coiled coil</keyword>
<protein>
    <submittedName>
        <fullName evidence="2">Uncharacterized protein</fullName>
    </submittedName>
</protein>
<name>A0AAU9K2S6_9CILI</name>
<evidence type="ECO:0000256" key="1">
    <source>
        <dbReference type="SAM" id="Coils"/>
    </source>
</evidence>
<feature type="coiled-coil region" evidence="1">
    <location>
        <begin position="76"/>
        <end position="106"/>
    </location>
</feature>
<comment type="caution">
    <text evidence="2">The sequence shown here is derived from an EMBL/GenBank/DDBJ whole genome shotgun (WGS) entry which is preliminary data.</text>
</comment>
<organism evidence="2 3">
    <name type="scientific">Blepharisma stoltei</name>
    <dbReference type="NCBI Taxonomy" id="1481888"/>
    <lineage>
        <taxon>Eukaryota</taxon>
        <taxon>Sar</taxon>
        <taxon>Alveolata</taxon>
        <taxon>Ciliophora</taxon>
        <taxon>Postciliodesmatophora</taxon>
        <taxon>Heterotrichea</taxon>
        <taxon>Heterotrichida</taxon>
        <taxon>Blepharismidae</taxon>
        <taxon>Blepharisma</taxon>
    </lineage>
</organism>
<keyword evidence="3" id="KW-1185">Reference proteome</keyword>
<reference evidence="2" key="1">
    <citation type="submission" date="2021-09" db="EMBL/GenBank/DDBJ databases">
        <authorList>
            <consortium name="AG Swart"/>
            <person name="Singh M."/>
            <person name="Singh A."/>
            <person name="Seah K."/>
            <person name="Emmerich C."/>
        </authorList>
    </citation>
    <scope>NUCLEOTIDE SEQUENCE</scope>
    <source>
        <strain evidence="2">ATCC30299</strain>
    </source>
</reference>
<proteinExistence type="predicted"/>